<feature type="transmembrane region" description="Helical" evidence="10">
    <location>
        <begin position="93"/>
        <end position="114"/>
    </location>
</feature>
<feature type="transmembrane region" description="Helical" evidence="10">
    <location>
        <begin position="54"/>
        <end position="72"/>
    </location>
</feature>
<dbReference type="EC" id="2.3.1.199" evidence="10"/>
<evidence type="ECO:0000256" key="8">
    <source>
        <dbReference type="ARBA" id="ARBA00023136"/>
    </source>
</evidence>
<sequence length="297" mass="35211">MTMNWKTEAYFNVPQYQNLSTQITHGEPPHILSVFKLIFGEFDKNETRNWMEHHWTTCLYFIVPYCLFISYGPEYMRNRKPMNLKWAMTVWNFGLATFSILACLTILPEFYYILTAPNGFHNSICAPCSVISNASLKWGWLFTLSKLLELGDTVFLVLKKRRVIFLHWFHHITVLLYCWYSYSFQLSSARWFICVNFFIHAMMYTYYGLRALGFHIPKKLAMTLTCTQLSQMLIGVVVNVYAYRMKIRGVECDMPLKNIYLGFLMYASYFLLFAHFFYKAYMNGGISRTMRSYKKVE</sequence>
<keyword evidence="6 10" id="KW-1133">Transmembrane helix</keyword>
<evidence type="ECO:0000256" key="5">
    <source>
        <dbReference type="ARBA" id="ARBA00022832"/>
    </source>
</evidence>
<evidence type="ECO:0000256" key="2">
    <source>
        <dbReference type="ARBA" id="ARBA00022516"/>
    </source>
</evidence>
<feature type="transmembrane region" description="Helical" evidence="10">
    <location>
        <begin position="165"/>
        <end position="182"/>
    </location>
</feature>
<keyword evidence="8 10" id="KW-0472">Membrane</keyword>
<name>A0A1D2MTG7_ORCCI</name>
<accession>A0A1D2MTG7</accession>
<dbReference type="GO" id="GO:0005789">
    <property type="term" value="C:endoplasmic reticulum membrane"/>
    <property type="evidence" value="ECO:0007669"/>
    <property type="project" value="TreeGrafter"/>
</dbReference>
<feature type="transmembrane region" description="Helical" evidence="10">
    <location>
        <begin position="188"/>
        <end position="209"/>
    </location>
</feature>
<dbReference type="PROSITE" id="PS01188">
    <property type="entry name" value="ELO"/>
    <property type="match status" value="1"/>
</dbReference>
<comment type="subcellular location">
    <subcellularLocation>
        <location evidence="1">Membrane</location>
        <topology evidence="1">Multi-pass membrane protein</topology>
    </subcellularLocation>
</comment>
<evidence type="ECO:0000313" key="11">
    <source>
        <dbReference type="EMBL" id="ODM96084.1"/>
    </source>
</evidence>
<keyword evidence="3 10" id="KW-0808">Transferase</keyword>
<dbReference type="GO" id="GO:0030148">
    <property type="term" value="P:sphingolipid biosynthetic process"/>
    <property type="evidence" value="ECO:0007669"/>
    <property type="project" value="TreeGrafter"/>
</dbReference>
<dbReference type="OMA" id="GRWFIFM"/>
<evidence type="ECO:0000256" key="6">
    <source>
        <dbReference type="ARBA" id="ARBA00022989"/>
    </source>
</evidence>
<keyword evidence="5 10" id="KW-0276">Fatty acid metabolism</keyword>
<dbReference type="Proteomes" id="UP000094527">
    <property type="component" value="Unassembled WGS sequence"/>
</dbReference>
<keyword evidence="7 10" id="KW-0443">Lipid metabolism</keyword>
<feature type="transmembrane region" description="Helical" evidence="10">
    <location>
        <begin position="263"/>
        <end position="281"/>
    </location>
</feature>
<dbReference type="GO" id="GO:0019367">
    <property type="term" value="P:fatty acid elongation, saturated fatty acid"/>
    <property type="evidence" value="ECO:0007669"/>
    <property type="project" value="TreeGrafter"/>
</dbReference>
<dbReference type="STRING" id="48709.A0A1D2MTG7"/>
<evidence type="ECO:0000256" key="9">
    <source>
        <dbReference type="ARBA" id="ARBA00023160"/>
    </source>
</evidence>
<organism evidence="11 12">
    <name type="scientific">Orchesella cincta</name>
    <name type="common">Springtail</name>
    <name type="synonym">Podura cincta</name>
    <dbReference type="NCBI Taxonomy" id="48709"/>
    <lineage>
        <taxon>Eukaryota</taxon>
        <taxon>Metazoa</taxon>
        <taxon>Ecdysozoa</taxon>
        <taxon>Arthropoda</taxon>
        <taxon>Hexapoda</taxon>
        <taxon>Collembola</taxon>
        <taxon>Entomobryomorpha</taxon>
        <taxon>Entomobryoidea</taxon>
        <taxon>Orchesellidae</taxon>
        <taxon>Orchesellinae</taxon>
        <taxon>Orchesella</taxon>
    </lineage>
</organism>
<evidence type="ECO:0000256" key="4">
    <source>
        <dbReference type="ARBA" id="ARBA00022692"/>
    </source>
</evidence>
<dbReference type="GO" id="GO:0042761">
    <property type="term" value="P:very long-chain fatty acid biosynthetic process"/>
    <property type="evidence" value="ECO:0007669"/>
    <property type="project" value="TreeGrafter"/>
</dbReference>
<keyword evidence="12" id="KW-1185">Reference proteome</keyword>
<comment type="similarity">
    <text evidence="10">Belongs to the ELO family.</text>
</comment>
<evidence type="ECO:0000313" key="12">
    <source>
        <dbReference type="Proteomes" id="UP000094527"/>
    </source>
</evidence>
<dbReference type="GO" id="GO:0034625">
    <property type="term" value="P:fatty acid elongation, monounsaturated fatty acid"/>
    <property type="evidence" value="ECO:0007669"/>
    <property type="project" value="TreeGrafter"/>
</dbReference>
<feature type="transmembrane region" description="Helical" evidence="10">
    <location>
        <begin position="221"/>
        <end position="243"/>
    </location>
</feature>
<evidence type="ECO:0000256" key="7">
    <source>
        <dbReference type="ARBA" id="ARBA00023098"/>
    </source>
</evidence>
<dbReference type="InterPro" id="IPR030457">
    <property type="entry name" value="ELO_CS"/>
</dbReference>
<keyword evidence="2 10" id="KW-0444">Lipid biosynthesis</keyword>
<dbReference type="AlphaFoldDB" id="A0A1D2MTG7"/>
<comment type="catalytic activity">
    <reaction evidence="10">
        <text>a very-long-chain acyl-CoA + malonyl-CoA + H(+) = a very-long-chain 3-oxoacyl-CoA + CO2 + CoA</text>
        <dbReference type="Rhea" id="RHEA:32727"/>
        <dbReference type="ChEBI" id="CHEBI:15378"/>
        <dbReference type="ChEBI" id="CHEBI:16526"/>
        <dbReference type="ChEBI" id="CHEBI:57287"/>
        <dbReference type="ChEBI" id="CHEBI:57384"/>
        <dbReference type="ChEBI" id="CHEBI:90725"/>
        <dbReference type="ChEBI" id="CHEBI:90736"/>
        <dbReference type="EC" id="2.3.1.199"/>
    </reaction>
</comment>
<keyword evidence="4 10" id="KW-0812">Transmembrane</keyword>
<dbReference type="EMBL" id="LJIJ01000583">
    <property type="protein sequence ID" value="ODM96084.1"/>
    <property type="molecule type" value="Genomic_DNA"/>
</dbReference>
<gene>
    <name evidence="11" type="ORF">Ocin01_10600</name>
</gene>
<dbReference type="PANTHER" id="PTHR11157:SF17">
    <property type="entry name" value="ELONGATION OF VERY LONG CHAIN FATTY ACIDS PROTEIN 6"/>
    <property type="match status" value="1"/>
</dbReference>
<evidence type="ECO:0000256" key="1">
    <source>
        <dbReference type="ARBA" id="ARBA00004141"/>
    </source>
</evidence>
<dbReference type="Pfam" id="PF01151">
    <property type="entry name" value="ELO"/>
    <property type="match status" value="1"/>
</dbReference>
<protein>
    <recommendedName>
        <fullName evidence="10">Elongation of very long chain fatty acids protein</fullName>
        <ecNumber evidence="10">2.3.1.199</ecNumber>
    </recommendedName>
    <alternativeName>
        <fullName evidence="10">Very-long-chain 3-oxoacyl-CoA synthase</fullName>
    </alternativeName>
</protein>
<keyword evidence="9 10" id="KW-0275">Fatty acid biosynthesis</keyword>
<dbReference type="GO" id="GO:0034626">
    <property type="term" value="P:fatty acid elongation, polyunsaturated fatty acid"/>
    <property type="evidence" value="ECO:0007669"/>
    <property type="project" value="TreeGrafter"/>
</dbReference>
<reference evidence="11 12" key="1">
    <citation type="journal article" date="2016" name="Genome Biol. Evol.">
        <title>Gene Family Evolution Reflects Adaptation to Soil Environmental Stressors in the Genome of the Collembolan Orchesella cincta.</title>
        <authorList>
            <person name="Faddeeva-Vakhrusheva A."/>
            <person name="Derks M.F."/>
            <person name="Anvar S.Y."/>
            <person name="Agamennone V."/>
            <person name="Suring W."/>
            <person name="Smit S."/>
            <person name="van Straalen N.M."/>
            <person name="Roelofs D."/>
        </authorList>
    </citation>
    <scope>NUCLEOTIDE SEQUENCE [LARGE SCALE GENOMIC DNA]</scope>
    <source>
        <tissue evidence="11">Mixed pool</tissue>
    </source>
</reference>
<dbReference type="OrthoDB" id="10259681at2759"/>
<comment type="caution">
    <text evidence="11">The sequence shown here is derived from an EMBL/GenBank/DDBJ whole genome shotgun (WGS) entry which is preliminary data.</text>
</comment>
<evidence type="ECO:0000256" key="10">
    <source>
        <dbReference type="RuleBase" id="RU361115"/>
    </source>
</evidence>
<proteinExistence type="inferred from homology"/>
<dbReference type="PANTHER" id="PTHR11157">
    <property type="entry name" value="FATTY ACID ACYL TRANSFERASE-RELATED"/>
    <property type="match status" value="1"/>
</dbReference>
<dbReference type="InterPro" id="IPR002076">
    <property type="entry name" value="ELO_fam"/>
</dbReference>
<dbReference type="GO" id="GO:0009922">
    <property type="term" value="F:fatty acid elongase activity"/>
    <property type="evidence" value="ECO:0007669"/>
    <property type="project" value="UniProtKB-EC"/>
</dbReference>
<evidence type="ECO:0000256" key="3">
    <source>
        <dbReference type="ARBA" id="ARBA00022679"/>
    </source>
</evidence>